<dbReference type="EMBL" id="BAAAZA010000007">
    <property type="protein sequence ID" value="GAA3864079.1"/>
    <property type="molecule type" value="Genomic_DNA"/>
</dbReference>
<proteinExistence type="predicted"/>
<keyword evidence="2" id="KW-1185">Reference proteome</keyword>
<sequence>MYAADHRPGWGRGDGGIHMSWVANVMISADASDAENVEALSHWLREEAPRREQPGVSGVGFLTHTTDGESRWGGWKWPECSVWAGALNHADLDALRQRVAECPWQEPNAVQLFVMDQEESFFRLWMIRDGELKQFAPLEPSEEDAGFYRSWRDWSADGSGADT</sequence>
<evidence type="ECO:0000313" key="2">
    <source>
        <dbReference type="Proteomes" id="UP001501563"/>
    </source>
</evidence>
<protein>
    <recommendedName>
        <fullName evidence="3">Squamosa promoter-binding protein 15</fullName>
    </recommendedName>
</protein>
<gene>
    <name evidence="1" type="ORF">GCM10022207_30230</name>
</gene>
<dbReference type="Proteomes" id="UP001501563">
    <property type="component" value="Unassembled WGS sequence"/>
</dbReference>
<evidence type="ECO:0000313" key="1">
    <source>
        <dbReference type="EMBL" id="GAA3864079.1"/>
    </source>
</evidence>
<evidence type="ECO:0008006" key="3">
    <source>
        <dbReference type="Google" id="ProtNLM"/>
    </source>
</evidence>
<name>A0ABP7K553_9ACTN</name>
<organism evidence="1 2">
    <name type="scientific">Streptomyces lannensis</name>
    <dbReference type="NCBI Taxonomy" id="766498"/>
    <lineage>
        <taxon>Bacteria</taxon>
        <taxon>Bacillati</taxon>
        <taxon>Actinomycetota</taxon>
        <taxon>Actinomycetes</taxon>
        <taxon>Kitasatosporales</taxon>
        <taxon>Streptomycetaceae</taxon>
        <taxon>Streptomyces</taxon>
    </lineage>
</organism>
<reference evidence="2" key="1">
    <citation type="journal article" date="2019" name="Int. J. Syst. Evol. Microbiol.">
        <title>The Global Catalogue of Microorganisms (GCM) 10K type strain sequencing project: providing services to taxonomists for standard genome sequencing and annotation.</title>
        <authorList>
            <consortium name="The Broad Institute Genomics Platform"/>
            <consortium name="The Broad Institute Genome Sequencing Center for Infectious Disease"/>
            <person name="Wu L."/>
            <person name="Ma J."/>
        </authorList>
    </citation>
    <scope>NUCLEOTIDE SEQUENCE [LARGE SCALE GENOMIC DNA]</scope>
    <source>
        <strain evidence="2">JCM 16578</strain>
    </source>
</reference>
<comment type="caution">
    <text evidence="1">The sequence shown here is derived from an EMBL/GenBank/DDBJ whole genome shotgun (WGS) entry which is preliminary data.</text>
</comment>
<accession>A0ABP7K553</accession>